<gene>
    <name evidence="1" type="ORF">ACO22_07816</name>
</gene>
<accession>A0A1D2J3K6</accession>
<dbReference type="AlphaFoldDB" id="A0A1D2J3K6"/>
<proteinExistence type="predicted"/>
<name>A0A1D2J3K6_PARBR</name>
<protein>
    <submittedName>
        <fullName evidence="1">Uncharacterized protein</fullName>
    </submittedName>
</protein>
<comment type="caution">
    <text evidence="1">The sequence shown here is derived from an EMBL/GenBank/DDBJ whole genome shotgun (WGS) entry which is preliminary data.</text>
</comment>
<evidence type="ECO:0000313" key="1">
    <source>
        <dbReference type="EMBL" id="ODH12886.1"/>
    </source>
</evidence>
<dbReference type="EMBL" id="LZYO01000694">
    <property type="protein sequence ID" value="ODH12886.1"/>
    <property type="molecule type" value="Genomic_DNA"/>
</dbReference>
<reference evidence="1 2" key="1">
    <citation type="submission" date="2016-06" db="EMBL/GenBank/DDBJ databases">
        <authorList>
            <person name="Kjaerup R.B."/>
            <person name="Dalgaard T.S."/>
            <person name="Juul-Madsen H.R."/>
        </authorList>
    </citation>
    <scope>NUCLEOTIDE SEQUENCE [LARGE SCALE GENOMIC DNA]</scope>
    <source>
        <strain evidence="1 2">Pb300</strain>
    </source>
</reference>
<dbReference type="Proteomes" id="UP000242814">
    <property type="component" value="Unassembled WGS sequence"/>
</dbReference>
<evidence type="ECO:0000313" key="2">
    <source>
        <dbReference type="Proteomes" id="UP000242814"/>
    </source>
</evidence>
<organism evidence="1 2">
    <name type="scientific">Paracoccidioides brasiliensis</name>
    <dbReference type="NCBI Taxonomy" id="121759"/>
    <lineage>
        <taxon>Eukaryota</taxon>
        <taxon>Fungi</taxon>
        <taxon>Dikarya</taxon>
        <taxon>Ascomycota</taxon>
        <taxon>Pezizomycotina</taxon>
        <taxon>Eurotiomycetes</taxon>
        <taxon>Eurotiomycetidae</taxon>
        <taxon>Onygenales</taxon>
        <taxon>Ajellomycetaceae</taxon>
        <taxon>Paracoccidioides</taxon>
    </lineage>
</organism>
<sequence>MRISKTDLIALLKLTLIKYLKKISNCIMNQVKFNIADSSSDLKNDFLESDDKMKN</sequence>